<comment type="caution">
    <text evidence="1">The sequence shown here is derived from an EMBL/GenBank/DDBJ whole genome shotgun (WGS) entry which is preliminary data.</text>
</comment>
<sequence>MLTLLTTKGSIATEEEMILALPEEVYITTTPYITKDTLFHNISSKLDLLESNSDLTLDDISAVQEMMNDLPAKSEEYFECRFRVRSLKKTMKSNKSSTRTNKNAENIQTESIESFLINEGVHSFINLGAKGREWVASRLKYENVDELKQDDYKNELEFKMSLLNDYIDEFKKSSDSVDLINIMKELKVNITEDEEVLHLTLDKWINQPKESVHTLTQVDQTLKKLKKQVYQDGITKTTITEQVYLEVK</sequence>
<dbReference type="RefSeq" id="WP_181472341.1">
    <property type="nucleotide sequence ID" value="NZ_JACEFG010000002.1"/>
</dbReference>
<organism evidence="1 2">
    <name type="scientific">Halobacillus locisalis</name>
    <dbReference type="NCBI Taxonomy" id="220753"/>
    <lineage>
        <taxon>Bacteria</taxon>
        <taxon>Bacillati</taxon>
        <taxon>Bacillota</taxon>
        <taxon>Bacilli</taxon>
        <taxon>Bacillales</taxon>
        <taxon>Bacillaceae</taxon>
        <taxon>Halobacillus</taxon>
    </lineage>
</organism>
<accession>A0A838CTJ9</accession>
<dbReference type="AlphaFoldDB" id="A0A838CTJ9"/>
<dbReference type="Proteomes" id="UP000571017">
    <property type="component" value="Unassembled WGS sequence"/>
</dbReference>
<protein>
    <submittedName>
        <fullName evidence="1">Uncharacterized protein</fullName>
    </submittedName>
</protein>
<evidence type="ECO:0000313" key="2">
    <source>
        <dbReference type="Proteomes" id="UP000571017"/>
    </source>
</evidence>
<gene>
    <name evidence="1" type="ORF">H0266_10470</name>
</gene>
<dbReference type="EMBL" id="JACEFG010000002">
    <property type="protein sequence ID" value="MBA2175320.1"/>
    <property type="molecule type" value="Genomic_DNA"/>
</dbReference>
<name>A0A838CTJ9_9BACI</name>
<evidence type="ECO:0000313" key="1">
    <source>
        <dbReference type="EMBL" id="MBA2175320.1"/>
    </source>
</evidence>
<reference evidence="1 2" key="1">
    <citation type="journal article" date="2004" name="Extremophiles">
        <title>Halobacillus locisalis sp. nov., a halophilic bacterium isolated from a marine solar saltern of the Yellow Sea in Korea.</title>
        <authorList>
            <person name="Yoon J.H."/>
            <person name="Kang K.H."/>
            <person name="Oh T.K."/>
            <person name="Park Y.H."/>
        </authorList>
    </citation>
    <scope>NUCLEOTIDE SEQUENCE [LARGE SCALE GENOMIC DNA]</scope>
    <source>
        <strain evidence="1 2">KCTC 3788</strain>
    </source>
</reference>
<keyword evidence="2" id="KW-1185">Reference proteome</keyword>
<proteinExistence type="predicted"/>